<sequence>MQKQEIKALDEALLSLEVSRGDKLKSVLKKYVEIIEKTSYLMQPDVYRLIDKEATVMNYALLGNQRAIAQLSLNLMEATLQKELDSRYRWQCLVDTWKALKKETLMEISSLLTPGLPSSLSSPCEDIQSPPVVKKELEEMLTAQEVLQQKRLKHLCTICNLLPPNYNMAQLTEWHSSLNALNQDLDNYHMDRMMRIRLLYEKSWQECLACVQKCKKQLLDCKSFTEEEAESLVNPTFFQMVGELQSKVEGKLELLDKSFEALAKQTEWQSSDLFRYFHEAVQLWEMHQNMLSEQELELEKNMEQYREKHNLENQVPPSPGNLQWE</sequence>
<dbReference type="Pfam" id="PF14643">
    <property type="entry name" value="DUF4455"/>
    <property type="match status" value="1"/>
</dbReference>
<proteinExistence type="predicted"/>
<keyword evidence="3" id="KW-1185">Reference proteome</keyword>
<dbReference type="PANTHER" id="PTHR21444">
    <property type="entry name" value="COILED-COIL DOMAIN-CONTAINING PROTEIN 180"/>
    <property type="match status" value="1"/>
</dbReference>
<reference evidence="2" key="1">
    <citation type="submission" date="2025-08" db="UniProtKB">
        <authorList>
            <consortium name="Ensembl"/>
        </authorList>
    </citation>
    <scope>IDENTIFICATION</scope>
</reference>
<dbReference type="PANTHER" id="PTHR21444:SF14">
    <property type="entry name" value="COILED-COIL DOMAIN-CONTAINING PROTEIN 180"/>
    <property type="match status" value="1"/>
</dbReference>
<dbReference type="GeneTree" id="ENSGT00940000153246"/>
<name>A0A8C5YWS5_MARMA</name>
<dbReference type="Proteomes" id="UP000694407">
    <property type="component" value="Unplaced"/>
</dbReference>
<evidence type="ECO:0000259" key="1">
    <source>
        <dbReference type="Pfam" id="PF14643"/>
    </source>
</evidence>
<protein>
    <recommendedName>
        <fullName evidence="1">DUF4455 domain-containing protein</fullName>
    </recommendedName>
</protein>
<feature type="domain" description="DUF4455" evidence="1">
    <location>
        <begin position="2"/>
        <end position="314"/>
    </location>
</feature>
<dbReference type="AlphaFoldDB" id="A0A8C5YWS5"/>
<organism evidence="2 3">
    <name type="scientific">Marmota marmota marmota</name>
    <name type="common">Alpine marmot</name>
    <dbReference type="NCBI Taxonomy" id="9994"/>
    <lineage>
        <taxon>Eukaryota</taxon>
        <taxon>Metazoa</taxon>
        <taxon>Chordata</taxon>
        <taxon>Craniata</taxon>
        <taxon>Vertebrata</taxon>
        <taxon>Euteleostomi</taxon>
        <taxon>Mammalia</taxon>
        <taxon>Eutheria</taxon>
        <taxon>Euarchontoglires</taxon>
        <taxon>Glires</taxon>
        <taxon>Rodentia</taxon>
        <taxon>Sciuromorpha</taxon>
        <taxon>Sciuridae</taxon>
        <taxon>Xerinae</taxon>
        <taxon>Marmotini</taxon>
        <taxon>Marmota</taxon>
    </lineage>
</organism>
<reference evidence="2" key="2">
    <citation type="submission" date="2025-09" db="UniProtKB">
        <authorList>
            <consortium name="Ensembl"/>
        </authorList>
    </citation>
    <scope>IDENTIFICATION</scope>
</reference>
<accession>A0A8C5YWS5</accession>
<dbReference type="InterPro" id="IPR028089">
    <property type="entry name" value="DUF4455"/>
</dbReference>
<dbReference type="Ensembl" id="ENSMMMT00000006765.1">
    <property type="protein sequence ID" value="ENSMMMP00000005957.1"/>
    <property type="gene ID" value="ENSMMMG00000005349.1"/>
</dbReference>
<evidence type="ECO:0000313" key="3">
    <source>
        <dbReference type="Proteomes" id="UP000694407"/>
    </source>
</evidence>
<evidence type="ECO:0000313" key="2">
    <source>
        <dbReference type="Ensembl" id="ENSMMMP00000005957.1"/>
    </source>
</evidence>